<dbReference type="InterPro" id="IPR050642">
    <property type="entry name" value="PDH_E1_Alpha_Subunit"/>
</dbReference>
<proteinExistence type="predicted"/>
<evidence type="ECO:0000256" key="2">
    <source>
        <dbReference type="ARBA" id="ARBA00023002"/>
    </source>
</evidence>
<evidence type="ECO:0000313" key="5">
    <source>
        <dbReference type="EMBL" id="PJF30848.1"/>
    </source>
</evidence>
<dbReference type="GO" id="GO:0006086">
    <property type="term" value="P:pyruvate decarboxylation to acetyl-CoA"/>
    <property type="evidence" value="ECO:0007669"/>
    <property type="project" value="TreeGrafter"/>
</dbReference>
<dbReference type="Proteomes" id="UP000228921">
    <property type="component" value="Unassembled WGS sequence"/>
</dbReference>
<dbReference type="EMBL" id="PGTK01000006">
    <property type="protein sequence ID" value="PJF30848.1"/>
    <property type="molecule type" value="Genomic_DNA"/>
</dbReference>
<evidence type="ECO:0000256" key="1">
    <source>
        <dbReference type="ARBA" id="ARBA00001964"/>
    </source>
</evidence>
<keyword evidence="3" id="KW-0786">Thiamine pyrophosphate</keyword>
<organism evidence="5 6">
    <name type="scientific">Candidatus Thermofonsia Clade 1 bacterium</name>
    <dbReference type="NCBI Taxonomy" id="2364210"/>
    <lineage>
        <taxon>Bacteria</taxon>
        <taxon>Bacillati</taxon>
        <taxon>Chloroflexota</taxon>
        <taxon>Candidatus Thermofontia</taxon>
        <taxon>Candidatus Thermofonsia Clade 1</taxon>
    </lineage>
</organism>
<dbReference type="InterPro" id="IPR001017">
    <property type="entry name" value="DH_E1"/>
</dbReference>
<protein>
    <submittedName>
        <fullName evidence="5">Pyruvate dehydrogenase (Acetyl-transferring) E1 component subunit alpha</fullName>
    </submittedName>
</protein>
<dbReference type="Pfam" id="PF00676">
    <property type="entry name" value="E1_dh"/>
    <property type="match status" value="1"/>
</dbReference>
<keyword evidence="2" id="KW-0560">Oxidoreductase</keyword>
<sequence>MIQLSQDLIQRYHDLIETLGPEALKMMLQEMHTIRAFEERAEQLYMQGKVHGTMHLSIGQEATAVGAANAMQEGDYLLNHHRGHGHCMAWGADPNRMMAEFMGKETGYCRGRGGSMHIADVESNNLGANGIVAGGIPIAVGVGLSIKMRRTSQVCLVIFGDGAANEGAFHEALNMAAIWALPIVFLCENNQYAMSMPVEKAFKIENISQRAAAYGLPGVTVDGNDVLAVYSAVSEAAARARRGEGATLVEAKTYRYKGHSKSDKQAYRSREEVREWQDRRDPILRFTNLLLMAGVISETEAAHMRDRAIATIDEAVAFSEASPAPNVADIMDGVYA</sequence>
<dbReference type="AlphaFoldDB" id="A0A2M8NZY1"/>
<reference evidence="5 6" key="1">
    <citation type="submission" date="2017-11" db="EMBL/GenBank/DDBJ databases">
        <title>Evolution of Phototrophy in the Chloroflexi Phylum Driven by Horizontal Gene Transfer.</title>
        <authorList>
            <person name="Ward L.M."/>
            <person name="Hemp J."/>
            <person name="Shih P.M."/>
            <person name="Mcglynn S.E."/>
            <person name="Fischer W."/>
        </authorList>
    </citation>
    <scope>NUCLEOTIDE SEQUENCE [LARGE SCALE GENOMIC DNA]</scope>
    <source>
        <strain evidence="5">CP2_2F</strain>
    </source>
</reference>
<feature type="domain" description="Dehydrogenase E1 component" evidence="4">
    <location>
        <begin position="30"/>
        <end position="327"/>
    </location>
</feature>
<name>A0A2M8NZY1_9CHLR</name>
<gene>
    <name evidence="5" type="ORF">CUN51_06595</name>
</gene>
<evidence type="ECO:0000313" key="6">
    <source>
        <dbReference type="Proteomes" id="UP000228921"/>
    </source>
</evidence>
<comment type="caution">
    <text evidence="5">The sequence shown here is derived from an EMBL/GenBank/DDBJ whole genome shotgun (WGS) entry which is preliminary data.</text>
</comment>
<dbReference type="InterPro" id="IPR029061">
    <property type="entry name" value="THDP-binding"/>
</dbReference>
<comment type="cofactor">
    <cofactor evidence="1">
        <name>thiamine diphosphate</name>
        <dbReference type="ChEBI" id="CHEBI:58937"/>
    </cofactor>
</comment>
<evidence type="ECO:0000259" key="4">
    <source>
        <dbReference type="Pfam" id="PF00676"/>
    </source>
</evidence>
<dbReference type="Gene3D" id="3.40.50.970">
    <property type="match status" value="1"/>
</dbReference>
<dbReference type="PANTHER" id="PTHR11516">
    <property type="entry name" value="PYRUVATE DEHYDROGENASE E1 COMPONENT, ALPHA SUBUNIT BACTERIAL AND ORGANELLAR"/>
    <property type="match status" value="1"/>
</dbReference>
<dbReference type="SUPFAM" id="SSF52518">
    <property type="entry name" value="Thiamin diphosphate-binding fold (THDP-binding)"/>
    <property type="match status" value="1"/>
</dbReference>
<dbReference type="PANTHER" id="PTHR11516:SF60">
    <property type="entry name" value="PYRUVATE DEHYDROGENASE E1 COMPONENT SUBUNIT ALPHA"/>
    <property type="match status" value="1"/>
</dbReference>
<keyword evidence="5" id="KW-0670">Pyruvate</keyword>
<accession>A0A2M8NZY1</accession>
<dbReference type="GO" id="GO:0004739">
    <property type="term" value="F:pyruvate dehydrogenase (acetyl-transferring) activity"/>
    <property type="evidence" value="ECO:0007669"/>
    <property type="project" value="TreeGrafter"/>
</dbReference>
<evidence type="ECO:0000256" key="3">
    <source>
        <dbReference type="ARBA" id="ARBA00023052"/>
    </source>
</evidence>
<dbReference type="CDD" id="cd02000">
    <property type="entry name" value="TPP_E1_PDC_ADC_BCADC"/>
    <property type="match status" value="1"/>
</dbReference>